<proteinExistence type="predicted"/>
<dbReference type="Proteomes" id="UP000076858">
    <property type="component" value="Unassembled WGS sequence"/>
</dbReference>
<evidence type="ECO:0000313" key="1">
    <source>
        <dbReference type="EMBL" id="KZS17332.1"/>
    </source>
</evidence>
<dbReference type="EMBL" id="LRGB01000642">
    <property type="protein sequence ID" value="KZS17332.1"/>
    <property type="molecule type" value="Genomic_DNA"/>
</dbReference>
<name>A0A165A9E1_9CRUS</name>
<organism evidence="1 2">
    <name type="scientific">Daphnia magna</name>
    <dbReference type="NCBI Taxonomy" id="35525"/>
    <lineage>
        <taxon>Eukaryota</taxon>
        <taxon>Metazoa</taxon>
        <taxon>Ecdysozoa</taxon>
        <taxon>Arthropoda</taxon>
        <taxon>Crustacea</taxon>
        <taxon>Branchiopoda</taxon>
        <taxon>Diplostraca</taxon>
        <taxon>Cladocera</taxon>
        <taxon>Anomopoda</taxon>
        <taxon>Daphniidae</taxon>
        <taxon>Daphnia</taxon>
    </lineage>
</organism>
<dbReference type="AlphaFoldDB" id="A0A165A9E1"/>
<comment type="caution">
    <text evidence="1">The sequence shown here is derived from an EMBL/GenBank/DDBJ whole genome shotgun (WGS) entry which is preliminary data.</text>
</comment>
<keyword evidence="2" id="KW-1185">Reference proteome</keyword>
<evidence type="ECO:0000313" key="2">
    <source>
        <dbReference type="Proteomes" id="UP000076858"/>
    </source>
</evidence>
<reference evidence="1 2" key="1">
    <citation type="submission" date="2016-03" db="EMBL/GenBank/DDBJ databases">
        <title>EvidentialGene: Evidence-directed Construction of Genes on Genomes.</title>
        <authorList>
            <person name="Gilbert D.G."/>
            <person name="Choi J.-H."/>
            <person name="Mockaitis K."/>
            <person name="Colbourne J."/>
            <person name="Pfrender M."/>
        </authorList>
    </citation>
    <scope>NUCLEOTIDE SEQUENCE [LARGE SCALE GENOMIC DNA]</scope>
    <source>
        <strain evidence="1 2">Xinb3</strain>
        <tissue evidence="1">Complete organism</tissue>
    </source>
</reference>
<gene>
    <name evidence="1" type="ORF">APZ42_016965</name>
</gene>
<protein>
    <submittedName>
        <fullName evidence="1">Uncharacterized protein</fullName>
    </submittedName>
</protein>
<accession>A0A165A9E1</accession>
<sequence>MDGVCQLSLKQFQNSDPFSPFFFCVSRCRRLVKREGGGGRQYTLRRYPCFFFSG</sequence>